<sequence>MTGGCGRTYRVDPRLDLAACNALTQSAAGLLVPRTALQGIAPAGAVSAERSVDIDVTAPAAGACPETWQVGARLTPVSGQTTGAVGLDGTAANTWVPVTGAQLVLPEAGVYEVIADVQGSIGGTSSFSNAIIDARIFNVTAGAAVPTAERRVILFTDQSTEGVTRGIQANASAAALYQVAGPAAIRVEASWRTDAGTTSGKAVWAHNFRFKKISD</sequence>
<gene>
    <name evidence="1" type="ORF">GCM10010412_092260</name>
</gene>
<evidence type="ECO:0000313" key="2">
    <source>
        <dbReference type="Proteomes" id="UP001501666"/>
    </source>
</evidence>
<dbReference type="EMBL" id="BAAATE010000047">
    <property type="protein sequence ID" value="GAA2697422.1"/>
    <property type="molecule type" value="Genomic_DNA"/>
</dbReference>
<dbReference type="Proteomes" id="UP001501666">
    <property type="component" value="Unassembled WGS sequence"/>
</dbReference>
<name>A0ABN3TDI6_9ACTN</name>
<reference evidence="1 2" key="1">
    <citation type="journal article" date="2019" name="Int. J. Syst. Evol. Microbiol.">
        <title>The Global Catalogue of Microorganisms (GCM) 10K type strain sequencing project: providing services to taxonomists for standard genome sequencing and annotation.</title>
        <authorList>
            <consortium name="The Broad Institute Genomics Platform"/>
            <consortium name="The Broad Institute Genome Sequencing Center for Infectious Disease"/>
            <person name="Wu L."/>
            <person name="Ma J."/>
        </authorList>
    </citation>
    <scope>NUCLEOTIDE SEQUENCE [LARGE SCALE GENOMIC DNA]</scope>
    <source>
        <strain evidence="1 2">JCM 6835</strain>
    </source>
</reference>
<accession>A0ABN3TDI6</accession>
<protein>
    <submittedName>
        <fullName evidence="1">Uncharacterized protein</fullName>
    </submittedName>
</protein>
<keyword evidence="2" id="KW-1185">Reference proteome</keyword>
<organism evidence="1 2">
    <name type="scientific">Nonomuraea recticatena</name>
    <dbReference type="NCBI Taxonomy" id="46178"/>
    <lineage>
        <taxon>Bacteria</taxon>
        <taxon>Bacillati</taxon>
        <taxon>Actinomycetota</taxon>
        <taxon>Actinomycetes</taxon>
        <taxon>Streptosporangiales</taxon>
        <taxon>Streptosporangiaceae</taxon>
        <taxon>Nonomuraea</taxon>
    </lineage>
</organism>
<evidence type="ECO:0000313" key="1">
    <source>
        <dbReference type="EMBL" id="GAA2697422.1"/>
    </source>
</evidence>
<dbReference type="RefSeq" id="WP_346156409.1">
    <property type="nucleotide sequence ID" value="NZ_BAAATE010000047.1"/>
</dbReference>
<comment type="caution">
    <text evidence="1">The sequence shown here is derived from an EMBL/GenBank/DDBJ whole genome shotgun (WGS) entry which is preliminary data.</text>
</comment>
<proteinExistence type="predicted"/>